<accession>A0A1Y1V997</accession>
<feature type="transmembrane region" description="Helical" evidence="5">
    <location>
        <begin position="202"/>
        <end position="226"/>
    </location>
</feature>
<evidence type="ECO:0000256" key="3">
    <source>
        <dbReference type="ARBA" id="ARBA00022989"/>
    </source>
</evidence>
<feature type="transmembrane region" description="Helical" evidence="5">
    <location>
        <begin position="142"/>
        <end position="163"/>
    </location>
</feature>
<evidence type="ECO:0000256" key="4">
    <source>
        <dbReference type="ARBA" id="ARBA00023136"/>
    </source>
</evidence>
<evidence type="ECO:0000256" key="1">
    <source>
        <dbReference type="ARBA" id="ARBA00004141"/>
    </source>
</evidence>
<reference evidence="6 7" key="1">
    <citation type="submission" date="2016-08" db="EMBL/GenBank/DDBJ databases">
        <title>Genomes of anaerobic fungi encode conserved fungal cellulosomes for biomass hydrolysis.</title>
        <authorList>
            <consortium name="DOE Joint Genome Institute"/>
            <person name="Haitjema C.H."/>
            <person name="Gilmore S.P."/>
            <person name="Henske J.K."/>
            <person name="Solomon K.V."/>
            <person name="De Groot R."/>
            <person name="Kuo A."/>
            <person name="Mondo S.J."/>
            <person name="Salamov A.A."/>
            <person name="Labutti K."/>
            <person name="Zhao Z."/>
            <person name="Chiniquy J."/>
            <person name="Barry K."/>
            <person name="Brewer H.M."/>
            <person name="Purvine S.O."/>
            <person name="Wright A.T."/>
            <person name="Boxma B."/>
            <person name="Van Alen T."/>
            <person name="Hackstein J.H."/>
            <person name="Baker S.E."/>
            <person name="Grigoriev I.V."/>
            <person name="O'Malley M.A."/>
        </authorList>
    </citation>
    <scope>NUCLEOTIDE SEQUENCE [LARGE SCALE GENOMIC DNA]</scope>
    <source>
        <strain evidence="7">finn</strain>
    </source>
</reference>
<dbReference type="PANTHER" id="PTHR16201">
    <property type="entry name" value="SEVEN TRANSMEMBRANE PROTEIN 1-RELATED"/>
    <property type="match status" value="1"/>
</dbReference>
<comment type="subcellular location">
    <subcellularLocation>
        <location evidence="1">Membrane</location>
        <topology evidence="1">Multi-pass membrane protein</topology>
    </subcellularLocation>
</comment>
<dbReference type="Pfam" id="PF04193">
    <property type="entry name" value="PQ-loop"/>
    <property type="match status" value="2"/>
</dbReference>
<name>A0A1Y1V997_9FUNG</name>
<dbReference type="InterPro" id="IPR051415">
    <property type="entry name" value="LAAT-1"/>
</dbReference>
<dbReference type="GO" id="GO:0016020">
    <property type="term" value="C:membrane"/>
    <property type="evidence" value="ECO:0007669"/>
    <property type="project" value="UniProtKB-SubCell"/>
</dbReference>
<evidence type="ECO:0008006" key="8">
    <source>
        <dbReference type="Google" id="ProtNLM"/>
    </source>
</evidence>
<dbReference type="Proteomes" id="UP000193719">
    <property type="component" value="Unassembled WGS sequence"/>
</dbReference>
<feature type="transmembrane region" description="Helical" evidence="5">
    <location>
        <begin position="232"/>
        <end position="257"/>
    </location>
</feature>
<comment type="caution">
    <text evidence="6">The sequence shown here is derived from an EMBL/GenBank/DDBJ whole genome shotgun (WGS) entry which is preliminary data.</text>
</comment>
<evidence type="ECO:0000313" key="6">
    <source>
        <dbReference type="EMBL" id="ORX50329.1"/>
    </source>
</evidence>
<evidence type="ECO:0000313" key="7">
    <source>
        <dbReference type="Proteomes" id="UP000193719"/>
    </source>
</evidence>
<keyword evidence="3 5" id="KW-1133">Transmembrane helix</keyword>
<dbReference type="InterPro" id="IPR006603">
    <property type="entry name" value="PQ-loop_rpt"/>
</dbReference>
<evidence type="ECO:0000256" key="5">
    <source>
        <dbReference type="SAM" id="Phobius"/>
    </source>
</evidence>
<keyword evidence="2 5" id="KW-0812">Transmembrane</keyword>
<gene>
    <name evidence="6" type="ORF">BCR36DRAFT_290303</name>
</gene>
<dbReference type="OrthoDB" id="19344at2759"/>
<proteinExistence type="predicted"/>
<feature type="transmembrane region" description="Helical" evidence="5">
    <location>
        <begin position="12"/>
        <end position="31"/>
    </location>
</feature>
<keyword evidence="7" id="KW-1185">Reference proteome</keyword>
<dbReference type="Gene3D" id="1.20.1280.290">
    <property type="match status" value="2"/>
</dbReference>
<dbReference type="EMBL" id="MCFH01000021">
    <property type="protein sequence ID" value="ORX50329.1"/>
    <property type="molecule type" value="Genomic_DNA"/>
</dbReference>
<protein>
    <recommendedName>
        <fullName evidence="8">PQ-loop-domain-containing protein</fullName>
    </recommendedName>
</protein>
<organism evidence="6 7">
    <name type="scientific">Piromyces finnis</name>
    <dbReference type="NCBI Taxonomy" id="1754191"/>
    <lineage>
        <taxon>Eukaryota</taxon>
        <taxon>Fungi</taxon>
        <taxon>Fungi incertae sedis</taxon>
        <taxon>Chytridiomycota</taxon>
        <taxon>Chytridiomycota incertae sedis</taxon>
        <taxon>Neocallimastigomycetes</taxon>
        <taxon>Neocallimastigales</taxon>
        <taxon>Neocallimastigaceae</taxon>
        <taxon>Piromyces</taxon>
    </lineage>
</organism>
<feature type="transmembrane region" description="Helical" evidence="5">
    <location>
        <begin position="169"/>
        <end position="190"/>
    </location>
</feature>
<keyword evidence="4 5" id="KW-0472">Membrane</keyword>
<dbReference type="PANTHER" id="PTHR16201:SF11">
    <property type="entry name" value="PQ-LOOP REPEAT-CONTAINING PROTEIN"/>
    <property type="match status" value="1"/>
</dbReference>
<evidence type="ECO:0000256" key="2">
    <source>
        <dbReference type="ARBA" id="ARBA00022692"/>
    </source>
</evidence>
<feature type="transmembrane region" description="Helical" evidence="5">
    <location>
        <begin position="90"/>
        <end position="111"/>
    </location>
</feature>
<reference evidence="6 7" key="2">
    <citation type="submission" date="2016-08" db="EMBL/GenBank/DDBJ databases">
        <title>Pervasive Adenine N6-methylation of Active Genes in Fungi.</title>
        <authorList>
            <consortium name="DOE Joint Genome Institute"/>
            <person name="Mondo S.J."/>
            <person name="Dannebaum R.O."/>
            <person name="Kuo R.C."/>
            <person name="Labutti K."/>
            <person name="Haridas S."/>
            <person name="Kuo A."/>
            <person name="Salamov A."/>
            <person name="Ahrendt S.R."/>
            <person name="Lipzen A."/>
            <person name="Sullivan W."/>
            <person name="Andreopoulos W.B."/>
            <person name="Clum A."/>
            <person name="Lindquist E."/>
            <person name="Daum C."/>
            <person name="Ramamoorthy G.K."/>
            <person name="Gryganskyi A."/>
            <person name="Culley D."/>
            <person name="Magnuson J.K."/>
            <person name="James T.Y."/>
            <person name="O'Malley M.A."/>
            <person name="Stajich J.E."/>
            <person name="Spatafora J.W."/>
            <person name="Visel A."/>
            <person name="Grigoriev I.V."/>
        </authorList>
    </citation>
    <scope>NUCLEOTIDE SEQUENCE [LARGE SCALE GENOMIC DNA]</scope>
    <source>
        <strain evidence="7">finn</strain>
    </source>
</reference>
<dbReference type="SMART" id="SM00679">
    <property type="entry name" value="CTNS"/>
    <property type="match status" value="2"/>
</dbReference>
<dbReference type="AlphaFoldDB" id="A0A1Y1V997"/>
<sequence>MANEYCDHTEINIFDVVLGVLITFFLVVSYIPQILKLIKTKNSYGISPYAQMLSFTAQTLTLFNIFLLQQDIFDCCVLGKYTIPYCMGTLIGLIQVFIQWCCIATIVYLFIRYFPCRANQEYTAIDIQGEVLIAEWKVIVRVIYFLIAMLTVIVLLTLISIFMSWDKNSIIYLAGIYGLGSTLFSLIQFLPQIRKTFVNKSVGALSIPSMLIQCPGSFILVIFLAIQSGTNWTTWITYFVSGTLQGFLLILCIYYTFKKNQNHQFLSPIDEYSENETNNPNSNV</sequence>